<sequence length="55" mass="6320">MKTKLVDCHANSTKTDIRAAPTERRRSPSNFDNDVFHVGPGFNIYIQDSRSMEKH</sequence>
<proteinExistence type="predicted"/>
<protein>
    <submittedName>
        <fullName evidence="1">Uncharacterized protein</fullName>
    </submittedName>
</protein>
<dbReference type="EMBL" id="BGZK01005359">
    <property type="protein sequence ID" value="GBP13695.1"/>
    <property type="molecule type" value="Genomic_DNA"/>
</dbReference>
<dbReference type="AlphaFoldDB" id="A0A4C1THU6"/>
<dbReference type="Proteomes" id="UP000299102">
    <property type="component" value="Unassembled WGS sequence"/>
</dbReference>
<evidence type="ECO:0000313" key="2">
    <source>
        <dbReference type="Proteomes" id="UP000299102"/>
    </source>
</evidence>
<gene>
    <name evidence="1" type="ORF">EVAR_73603_1</name>
</gene>
<reference evidence="1 2" key="1">
    <citation type="journal article" date="2019" name="Commun. Biol.">
        <title>The bagworm genome reveals a unique fibroin gene that provides high tensile strength.</title>
        <authorList>
            <person name="Kono N."/>
            <person name="Nakamura H."/>
            <person name="Ohtoshi R."/>
            <person name="Tomita M."/>
            <person name="Numata K."/>
            <person name="Arakawa K."/>
        </authorList>
    </citation>
    <scope>NUCLEOTIDE SEQUENCE [LARGE SCALE GENOMIC DNA]</scope>
</reference>
<comment type="caution">
    <text evidence="1">The sequence shown here is derived from an EMBL/GenBank/DDBJ whole genome shotgun (WGS) entry which is preliminary data.</text>
</comment>
<keyword evidence="2" id="KW-1185">Reference proteome</keyword>
<feature type="non-terminal residue" evidence="1">
    <location>
        <position position="55"/>
    </location>
</feature>
<organism evidence="1 2">
    <name type="scientific">Eumeta variegata</name>
    <name type="common">Bagworm moth</name>
    <name type="synonym">Eumeta japonica</name>
    <dbReference type="NCBI Taxonomy" id="151549"/>
    <lineage>
        <taxon>Eukaryota</taxon>
        <taxon>Metazoa</taxon>
        <taxon>Ecdysozoa</taxon>
        <taxon>Arthropoda</taxon>
        <taxon>Hexapoda</taxon>
        <taxon>Insecta</taxon>
        <taxon>Pterygota</taxon>
        <taxon>Neoptera</taxon>
        <taxon>Endopterygota</taxon>
        <taxon>Lepidoptera</taxon>
        <taxon>Glossata</taxon>
        <taxon>Ditrysia</taxon>
        <taxon>Tineoidea</taxon>
        <taxon>Psychidae</taxon>
        <taxon>Oiketicinae</taxon>
        <taxon>Eumeta</taxon>
    </lineage>
</organism>
<accession>A0A4C1THU6</accession>
<evidence type="ECO:0000313" key="1">
    <source>
        <dbReference type="EMBL" id="GBP13695.1"/>
    </source>
</evidence>
<name>A0A4C1THU6_EUMVA</name>